<keyword evidence="5" id="KW-0255">Endonuclease</keyword>
<evidence type="ECO:0000256" key="2">
    <source>
        <dbReference type="ARBA" id="ARBA00004123"/>
    </source>
</evidence>
<comment type="caution">
    <text evidence="14">The sequence shown here is derived from an EMBL/GenBank/DDBJ whole genome shotgun (WGS) entry which is preliminary data.</text>
</comment>
<feature type="region of interest" description="Disordered" evidence="13">
    <location>
        <begin position="175"/>
        <end position="226"/>
    </location>
</feature>
<dbReference type="EMBL" id="JAHRHJ020000005">
    <property type="protein sequence ID" value="KAH9314962.1"/>
    <property type="molecule type" value="Genomic_DNA"/>
</dbReference>
<proteinExistence type="predicted"/>
<evidence type="ECO:0000256" key="7">
    <source>
        <dbReference type="ARBA" id="ARBA00022801"/>
    </source>
</evidence>
<feature type="region of interest" description="Disordered" evidence="13">
    <location>
        <begin position="28"/>
        <end position="67"/>
    </location>
</feature>
<dbReference type="AlphaFoldDB" id="A0AA38LBV3"/>
<sequence length="261" mass="30119">MKQPNLTVTIESSDDEYDGELLVDWRGKALTKTPKHRRSRSRSRCRSRSRSTNKNKKNATPRTDQFDPQVCRNISSLLVENSPEVSVTRHIFNTAEMSLAEGFTPSFILETPMSAQLRAGPSKFCDMDTENMPFLPTLLNKCSGGGDVICLDSDNESNRHVSADDEIIRKHREEERKCKQQEIERNKREKEAEKQRQKEEKRLKKEEEKMRKESAKTEAAEMRNRQKEIKKWEKGKFALKSISAEIDTKVIERGLIAGMCI</sequence>
<dbReference type="PANTHER" id="PTHR21077">
    <property type="entry name" value="EME1 PROTEIN"/>
    <property type="match status" value="1"/>
</dbReference>
<accession>A0AA38LBV3</accession>
<keyword evidence="7" id="KW-0378">Hydrolase</keyword>
<evidence type="ECO:0000256" key="4">
    <source>
        <dbReference type="ARBA" id="ARBA00022723"/>
    </source>
</evidence>
<dbReference type="GO" id="GO:0004519">
    <property type="term" value="F:endonuclease activity"/>
    <property type="evidence" value="ECO:0007669"/>
    <property type="project" value="UniProtKB-KW"/>
</dbReference>
<evidence type="ECO:0000313" key="14">
    <source>
        <dbReference type="EMBL" id="KAH9314962.1"/>
    </source>
</evidence>
<evidence type="ECO:0000256" key="6">
    <source>
        <dbReference type="ARBA" id="ARBA00022763"/>
    </source>
</evidence>
<keyword evidence="11" id="KW-0539">Nucleus</keyword>
<gene>
    <name evidence="14" type="ORF">KI387_023589</name>
</gene>
<keyword evidence="15" id="KW-1185">Reference proteome</keyword>
<dbReference type="Proteomes" id="UP000824469">
    <property type="component" value="Unassembled WGS sequence"/>
</dbReference>
<dbReference type="GO" id="GO:0005634">
    <property type="term" value="C:nucleus"/>
    <property type="evidence" value="ECO:0007669"/>
    <property type="project" value="UniProtKB-SubCell"/>
</dbReference>
<keyword evidence="6" id="KW-0227">DNA damage</keyword>
<dbReference type="InterPro" id="IPR033310">
    <property type="entry name" value="Mms4/EME1/EME2"/>
</dbReference>
<dbReference type="GO" id="GO:0051321">
    <property type="term" value="P:meiotic cell cycle"/>
    <property type="evidence" value="ECO:0007669"/>
    <property type="project" value="UniProtKB-KW"/>
</dbReference>
<evidence type="ECO:0000256" key="13">
    <source>
        <dbReference type="SAM" id="MobiDB-lite"/>
    </source>
</evidence>
<evidence type="ECO:0000256" key="8">
    <source>
        <dbReference type="ARBA" id="ARBA00022842"/>
    </source>
</evidence>
<keyword evidence="3" id="KW-0540">Nuclease</keyword>
<reference evidence="14 15" key="1">
    <citation type="journal article" date="2021" name="Nat. Plants">
        <title>The Taxus genome provides insights into paclitaxel biosynthesis.</title>
        <authorList>
            <person name="Xiong X."/>
            <person name="Gou J."/>
            <person name="Liao Q."/>
            <person name="Li Y."/>
            <person name="Zhou Q."/>
            <person name="Bi G."/>
            <person name="Li C."/>
            <person name="Du R."/>
            <person name="Wang X."/>
            <person name="Sun T."/>
            <person name="Guo L."/>
            <person name="Liang H."/>
            <person name="Lu P."/>
            <person name="Wu Y."/>
            <person name="Zhang Z."/>
            <person name="Ro D.K."/>
            <person name="Shang Y."/>
            <person name="Huang S."/>
            <person name="Yan J."/>
        </authorList>
    </citation>
    <scope>NUCLEOTIDE SEQUENCE [LARGE SCALE GENOMIC DNA]</scope>
    <source>
        <strain evidence="14">Ta-2019</strain>
    </source>
</reference>
<comment type="cofactor">
    <cofactor evidence="1">
        <name>Mg(2+)</name>
        <dbReference type="ChEBI" id="CHEBI:18420"/>
    </cofactor>
</comment>
<dbReference type="PANTHER" id="PTHR21077:SF5">
    <property type="entry name" value="CROSSOVER JUNCTION ENDONUCLEASE MMS4"/>
    <property type="match status" value="1"/>
</dbReference>
<dbReference type="GO" id="GO:0048476">
    <property type="term" value="C:Holliday junction resolvase complex"/>
    <property type="evidence" value="ECO:0007669"/>
    <property type="project" value="InterPro"/>
</dbReference>
<evidence type="ECO:0000256" key="11">
    <source>
        <dbReference type="ARBA" id="ARBA00023242"/>
    </source>
</evidence>
<evidence type="ECO:0000256" key="3">
    <source>
        <dbReference type="ARBA" id="ARBA00022722"/>
    </source>
</evidence>
<dbReference type="GO" id="GO:0046872">
    <property type="term" value="F:metal ion binding"/>
    <property type="evidence" value="ECO:0007669"/>
    <property type="project" value="UniProtKB-KW"/>
</dbReference>
<name>A0AA38LBV3_TAXCH</name>
<comment type="subcellular location">
    <subcellularLocation>
        <location evidence="2">Nucleus</location>
    </subcellularLocation>
</comment>
<evidence type="ECO:0000256" key="9">
    <source>
        <dbReference type="ARBA" id="ARBA00023172"/>
    </source>
</evidence>
<keyword evidence="10" id="KW-0234">DNA repair</keyword>
<dbReference type="GO" id="GO:0006310">
    <property type="term" value="P:DNA recombination"/>
    <property type="evidence" value="ECO:0007669"/>
    <property type="project" value="UniProtKB-KW"/>
</dbReference>
<keyword evidence="8" id="KW-0460">Magnesium</keyword>
<evidence type="ECO:0000256" key="10">
    <source>
        <dbReference type="ARBA" id="ARBA00023204"/>
    </source>
</evidence>
<organism evidence="14 15">
    <name type="scientific">Taxus chinensis</name>
    <name type="common">Chinese yew</name>
    <name type="synonym">Taxus wallichiana var. chinensis</name>
    <dbReference type="NCBI Taxonomy" id="29808"/>
    <lineage>
        <taxon>Eukaryota</taxon>
        <taxon>Viridiplantae</taxon>
        <taxon>Streptophyta</taxon>
        <taxon>Embryophyta</taxon>
        <taxon>Tracheophyta</taxon>
        <taxon>Spermatophyta</taxon>
        <taxon>Pinopsida</taxon>
        <taxon>Pinidae</taxon>
        <taxon>Conifers II</taxon>
        <taxon>Cupressales</taxon>
        <taxon>Taxaceae</taxon>
        <taxon>Taxus</taxon>
    </lineage>
</organism>
<evidence type="ECO:0000256" key="5">
    <source>
        <dbReference type="ARBA" id="ARBA00022759"/>
    </source>
</evidence>
<evidence type="ECO:0000313" key="15">
    <source>
        <dbReference type="Proteomes" id="UP000824469"/>
    </source>
</evidence>
<keyword evidence="9" id="KW-0233">DNA recombination</keyword>
<keyword evidence="12" id="KW-0469">Meiosis</keyword>
<dbReference type="GO" id="GO:0006281">
    <property type="term" value="P:DNA repair"/>
    <property type="evidence" value="ECO:0007669"/>
    <property type="project" value="UniProtKB-KW"/>
</dbReference>
<dbReference type="GO" id="GO:0016787">
    <property type="term" value="F:hydrolase activity"/>
    <property type="evidence" value="ECO:0007669"/>
    <property type="project" value="UniProtKB-KW"/>
</dbReference>
<evidence type="ECO:0000256" key="12">
    <source>
        <dbReference type="ARBA" id="ARBA00023254"/>
    </source>
</evidence>
<evidence type="ECO:0000256" key="1">
    <source>
        <dbReference type="ARBA" id="ARBA00001946"/>
    </source>
</evidence>
<keyword evidence="4" id="KW-0479">Metal-binding</keyword>
<feature type="compositionally biased region" description="Basic residues" evidence="13">
    <location>
        <begin position="33"/>
        <end position="59"/>
    </location>
</feature>
<protein>
    <submittedName>
        <fullName evidence="14">Uncharacterized protein</fullName>
    </submittedName>
</protein>